<evidence type="ECO:0000313" key="2">
    <source>
        <dbReference type="EMBL" id="CAG2226143.1"/>
    </source>
</evidence>
<dbReference type="InterPro" id="IPR041249">
    <property type="entry name" value="HEPN_DZIP3"/>
</dbReference>
<dbReference type="OrthoDB" id="6367890at2759"/>
<protein>
    <recommendedName>
        <fullName evidence="1">DZIP3-like HEPN domain-containing protein</fullName>
    </recommendedName>
</protein>
<evidence type="ECO:0000313" key="3">
    <source>
        <dbReference type="Proteomes" id="UP000683360"/>
    </source>
</evidence>
<organism evidence="2 3">
    <name type="scientific">Mytilus edulis</name>
    <name type="common">Blue mussel</name>
    <dbReference type="NCBI Taxonomy" id="6550"/>
    <lineage>
        <taxon>Eukaryota</taxon>
        <taxon>Metazoa</taxon>
        <taxon>Spiralia</taxon>
        <taxon>Lophotrochozoa</taxon>
        <taxon>Mollusca</taxon>
        <taxon>Bivalvia</taxon>
        <taxon>Autobranchia</taxon>
        <taxon>Pteriomorphia</taxon>
        <taxon>Mytilida</taxon>
        <taxon>Mytiloidea</taxon>
        <taxon>Mytilidae</taxon>
        <taxon>Mytilinae</taxon>
        <taxon>Mytilus</taxon>
    </lineage>
</organism>
<sequence>MADVLTGNGMQINVTSRGEENFLRIANLLLLIATPAVREKFNEEFHPARLETVLKENRFPHLDSLKQKNVINPIQWDLLFPVSGNTSSEDFDLTLMICLINNFTNISVSDKLPFDGDISSGADLSRLKYYRNKIMHSNCSTLTDRTFNKWWEEISEVVSRLGGAGFEERCNLLQKRRFAYGECYIPTEFENRTGVRDPVPKGLRS</sequence>
<feature type="domain" description="DZIP3-like HEPN" evidence="1">
    <location>
        <begin position="47"/>
        <end position="176"/>
    </location>
</feature>
<name>A0A8S3SYV3_MYTED</name>
<dbReference type="Proteomes" id="UP000683360">
    <property type="component" value="Unassembled WGS sequence"/>
</dbReference>
<reference evidence="2" key="1">
    <citation type="submission" date="2021-03" db="EMBL/GenBank/DDBJ databases">
        <authorList>
            <person name="Bekaert M."/>
        </authorList>
    </citation>
    <scope>NUCLEOTIDE SEQUENCE</scope>
</reference>
<dbReference type="AlphaFoldDB" id="A0A8S3SYV3"/>
<dbReference type="Pfam" id="PF18738">
    <property type="entry name" value="HEPN_DZIP3"/>
    <property type="match status" value="1"/>
</dbReference>
<gene>
    <name evidence="2" type="ORF">MEDL_39240</name>
</gene>
<comment type="caution">
    <text evidence="2">The sequence shown here is derived from an EMBL/GenBank/DDBJ whole genome shotgun (WGS) entry which is preliminary data.</text>
</comment>
<accession>A0A8S3SYV3</accession>
<dbReference type="EMBL" id="CAJPWZ010001874">
    <property type="protein sequence ID" value="CAG2226143.1"/>
    <property type="molecule type" value="Genomic_DNA"/>
</dbReference>
<evidence type="ECO:0000259" key="1">
    <source>
        <dbReference type="Pfam" id="PF18738"/>
    </source>
</evidence>
<proteinExistence type="predicted"/>
<keyword evidence="3" id="KW-1185">Reference proteome</keyword>